<evidence type="ECO:0000256" key="3">
    <source>
        <dbReference type="ARBA" id="ARBA00022989"/>
    </source>
</evidence>
<dbReference type="Proteomes" id="UP000050795">
    <property type="component" value="Unassembled WGS sequence"/>
</dbReference>
<sequence length="376" mass="43315">MNSQEINFAETPKNILFQCQLLKQNYSYIQNLRCLSSSVIGVIVGYLLPVCSIPCILTNLFIAITVMFKWRTAARQLIYISGICLSSATADVFFIWLWQYPAYGLPYTTNGAKFFTFLNVSPTACRFHRFVYSSSATLMCNMRICSSLDRCLAIYVPIKLKKFHHKYAWFVYGATACFSALLMLPLATEMDWIPSKYGVQCWFRNANTHPNANNSTNIYLQLHHAFLSNLGPVQTILLIIIDLAFVVKFRRHLNKHKRHNTTTTDTKKETKTFNRYRLLFISAVSYTLLATVQCIFLALARLSSVEIISFETTLAYNMSDILWYLNILREVLDFVIYQKCFRIFNIIVVKVSVICCRPTLSTRSGNLFTRTEMTTE</sequence>
<comment type="subcellular location">
    <subcellularLocation>
        <location evidence="1">Membrane</location>
    </subcellularLocation>
</comment>
<evidence type="ECO:0000256" key="4">
    <source>
        <dbReference type="ARBA" id="ARBA00023136"/>
    </source>
</evidence>
<evidence type="ECO:0000256" key="2">
    <source>
        <dbReference type="ARBA" id="ARBA00022692"/>
    </source>
</evidence>
<keyword evidence="5" id="KW-1185">Reference proteome</keyword>
<organism evidence="5 6">
    <name type="scientific">Trichobilharzia regenti</name>
    <name type="common">Nasal bird schistosome</name>
    <dbReference type="NCBI Taxonomy" id="157069"/>
    <lineage>
        <taxon>Eukaryota</taxon>
        <taxon>Metazoa</taxon>
        <taxon>Spiralia</taxon>
        <taxon>Lophotrochozoa</taxon>
        <taxon>Platyhelminthes</taxon>
        <taxon>Trematoda</taxon>
        <taxon>Digenea</taxon>
        <taxon>Strigeidida</taxon>
        <taxon>Schistosomatoidea</taxon>
        <taxon>Schistosomatidae</taxon>
        <taxon>Trichobilharzia</taxon>
    </lineage>
</organism>
<name>A0A183WMW7_TRIRE</name>
<keyword evidence="3" id="KW-1133">Transmembrane helix</keyword>
<keyword evidence="4" id="KW-0472">Membrane</keyword>
<dbReference type="OrthoDB" id="6256864at2759"/>
<evidence type="ECO:0000256" key="1">
    <source>
        <dbReference type="ARBA" id="ARBA00004370"/>
    </source>
</evidence>
<keyword evidence="2" id="KW-0812">Transmembrane</keyword>
<dbReference type="InterPro" id="IPR017452">
    <property type="entry name" value="GPCR_Rhodpsn_7TM"/>
</dbReference>
<reference evidence="6" key="2">
    <citation type="submission" date="2023-11" db="UniProtKB">
        <authorList>
            <consortium name="WormBaseParasite"/>
        </authorList>
    </citation>
    <scope>IDENTIFICATION</scope>
</reference>
<dbReference type="AlphaFoldDB" id="A0A183WMW7"/>
<dbReference type="Gene3D" id="1.20.1070.10">
    <property type="entry name" value="Rhodopsin 7-helix transmembrane proteins"/>
    <property type="match status" value="1"/>
</dbReference>
<dbReference type="GO" id="GO:0016020">
    <property type="term" value="C:membrane"/>
    <property type="evidence" value="ECO:0007669"/>
    <property type="project" value="UniProtKB-SubCell"/>
</dbReference>
<dbReference type="WBParaSite" id="TREG1_2820.1">
    <property type="protein sequence ID" value="TREG1_2820.1"/>
    <property type="gene ID" value="TREG1_2820"/>
</dbReference>
<dbReference type="PROSITE" id="PS50262">
    <property type="entry name" value="G_PROTEIN_RECEP_F1_2"/>
    <property type="match status" value="1"/>
</dbReference>
<protein>
    <submittedName>
        <fullName evidence="6">G_PROTEIN_RECEP_F1_2 domain-containing protein</fullName>
    </submittedName>
</protein>
<proteinExistence type="predicted"/>
<dbReference type="SUPFAM" id="SSF81321">
    <property type="entry name" value="Family A G protein-coupled receptor-like"/>
    <property type="match status" value="1"/>
</dbReference>
<accession>A0A183WMW7</accession>
<reference evidence="5" key="1">
    <citation type="submission" date="2022-06" db="EMBL/GenBank/DDBJ databases">
        <authorList>
            <person name="Berger JAMES D."/>
            <person name="Berger JAMES D."/>
        </authorList>
    </citation>
    <scope>NUCLEOTIDE SEQUENCE [LARGE SCALE GENOMIC DNA]</scope>
</reference>
<evidence type="ECO:0000313" key="6">
    <source>
        <dbReference type="WBParaSite" id="TREG1_2820.1"/>
    </source>
</evidence>
<evidence type="ECO:0000313" key="5">
    <source>
        <dbReference type="Proteomes" id="UP000050795"/>
    </source>
</evidence>